<feature type="region of interest" description="Disordered" evidence="1">
    <location>
        <begin position="1"/>
        <end position="72"/>
    </location>
</feature>
<reference evidence="3" key="2">
    <citation type="submission" date="2017-02" db="UniProtKB">
        <authorList>
            <consortium name="WormBaseParasite"/>
        </authorList>
    </citation>
    <scope>IDENTIFICATION</scope>
</reference>
<evidence type="ECO:0000313" key="2">
    <source>
        <dbReference type="Proteomes" id="UP000035642"/>
    </source>
</evidence>
<sequence length="138" mass="15619">MVFDSQTGENRNATSMSRVQDGATGADNFSRQVLENESSKDLHPETFNQTEFTENAMVKSDQNQENSIGDESNMVNSHISTVFDPNPCTVHCVNTTETTEKRSDSQFQDIDVIEFRSTIKPIEMPQTFMTLPRDDQVF</sequence>
<feature type="compositionally biased region" description="Polar residues" evidence="1">
    <location>
        <begin position="1"/>
        <end position="18"/>
    </location>
</feature>
<organism evidence="2 3">
    <name type="scientific">Angiostrongylus cantonensis</name>
    <name type="common">Rat lungworm</name>
    <dbReference type="NCBI Taxonomy" id="6313"/>
    <lineage>
        <taxon>Eukaryota</taxon>
        <taxon>Metazoa</taxon>
        <taxon>Ecdysozoa</taxon>
        <taxon>Nematoda</taxon>
        <taxon>Chromadorea</taxon>
        <taxon>Rhabditida</taxon>
        <taxon>Rhabditina</taxon>
        <taxon>Rhabditomorpha</taxon>
        <taxon>Strongyloidea</taxon>
        <taxon>Metastrongylidae</taxon>
        <taxon>Angiostrongylus</taxon>
    </lineage>
</organism>
<name>A0A0K0DLU3_ANGCA</name>
<protein>
    <submittedName>
        <fullName evidence="3">Ovule protein</fullName>
    </submittedName>
</protein>
<dbReference type="AlphaFoldDB" id="A0A0K0DLU3"/>
<feature type="compositionally biased region" description="Polar residues" evidence="1">
    <location>
        <begin position="27"/>
        <end position="36"/>
    </location>
</feature>
<evidence type="ECO:0000313" key="3">
    <source>
        <dbReference type="WBParaSite" id="ACAC_0001259901-mRNA-1"/>
    </source>
</evidence>
<reference evidence="2" key="1">
    <citation type="submission" date="2012-09" db="EMBL/GenBank/DDBJ databases">
        <authorList>
            <person name="Martin A.A."/>
        </authorList>
    </citation>
    <scope>NUCLEOTIDE SEQUENCE</scope>
</reference>
<evidence type="ECO:0000256" key="1">
    <source>
        <dbReference type="SAM" id="MobiDB-lite"/>
    </source>
</evidence>
<keyword evidence="2" id="KW-1185">Reference proteome</keyword>
<feature type="compositionally biased region" description="Polar residues" evidence="1">
    <location>
        <begin position="60"/>
        <end position="72"/>
    </location>
</feature>
<proteinExistence type="predicted"/>
<dbReference type="Proteomes" id="UP000035642">
    <property type="component" value="Unassembled WGS sequence"/>
</dbReference>
<dbReference type="WBParaSite" id="ACAC_0001259901-mRNA-1">
    <property type="protein sequence ID" value="ACAC_0001259901-mRNA-1"/>
    <property type="gene ID" value="ACAC_0001259901"/>
</dbReference>
<accession>A0A0K0DLU3</accession>